<feature type="compositionally biased region" description="Basic residues" evidence="2">
    <location>
        <begin position="621"/>
        <end position="638"/>
    </location>
</feature>
<protein>
    <submittedName>
        <fullName evidence="3">Uncharacterized protein</fullName>
    </submittedName>
</protein>
<feature type="coiled-coil region" evidence="1">
    <location>
        <begin position="481"/>
        <end position="525"/>
    </location>
</feature>
<evidence type="ECO:0000256" key="1">
    <source>
        <dbReference type="SAM" id="Coils"/>
    </source>
</evidence>
<dbReference type="Pfam" id="PF00612">
    <property type="entry name" value="IQ"/>
    <property type="match status" value="4"/>
</dbReference>
<feature type="region of interest" description="Disordered" evidence="2">
    <location>
        <begin position="299"/>
        <end position="355"/>
    </location>
</feature>
<dbReference type="Proteomes" id="UP001146120">
    <property type="component" value="Unassembled WGS sequence"/>
</dbReference>
<dbReference type="SMART" id="SM00015">
    <property type="entry name" value="IQ"/>
    <property type="match status" value="6"/>
</dbReference>
<evidence type="ECO:0000313" key="4">
    <source>
        <dbReference type="Proteomes" id="UP001146120"/>
    </source>
</evidence>
<keyword evidence="1" id="KW-0175">Coiled coil</keyword>
<feature type="region of interest" description="Disordered" evidence="2">
    <location>
        <begin position="555"/>
        <end position="606"/>
    </location>
</feature>
<organism evidence="3 4">
    <name type="scientific">Lagenidium giganteum</name>
    <dbReference type="NCBI Taxonomy" id="4803"/>
    <lineage>
        <taxon>Eukaryota</taxon>
        <taxon>Sar</taxon>
        <taxon>Stramenopiles</taxon>
        <taxon>Oomycota</taxon>
        <taxon>Peronosporomycetes</taxon>
        <taxon>Pythiales</taxon>
        <taxon>Pythiaceae</taxon>
    </lineage>
</organism>
<feature type="compositionally biased region" description="Basic and acidic residues" evidence="2">
    <location>
        <begin position="578"/>
        <end position="595"/>
    </location>
</feature>
<accession>A0AAV2ZFC1</accession>
<dbReference type="PROSITE" id="PS50096">
    <property type="entry name" value="IQ"/>
    <property type="match status" value="4"/>
</dbReference>
<name>A0AAV2ZFC1_9STRA</name>
<gene>
    <name evidence="3" type="ORF">N0F65_004473</name>
</gene>
<dbReference type="AlphaFoldDB" id="A0AAV2ZFC1"/>
<feature type="region of interest" description="Disordered" evidence="2">
    <location>
        <begin position="618"/>
        <end position="656"/>
    </location>
</feature>
<proteinExistence type="predicted"/>
<feature type="region of interest" description="Disordered" evidence="2">
    <location>
        <begin position="398"/>
        <end position="418"/>
    </location>
</feature>
<comment type="caution">
    <text evidence="3">The sequence shown here is derived from an EMBL/GenBank/DDBJ whole genome shotgun (WGS) entry which is preliminary data.</text>
</comment>
<feature type="compositionally biased region" description="Basic residues" evidence="2">
    <location>
        <begin position="401"/>
        <end position="412"/>
    </location>
</feature>
<reference evidence="3" key="2">
    <citation type="journal article" date="2023" name="Microbiol Resour">
        <title>Decontamination and Annotation of the Draft Genome Sequence of the Oomycete Lagenidium giganteum ARSEF 373.</title>
        <authorList>
            <person name="Morgan W.R."/>
            <person name="Tartar A."/>
        </authorList>
    </citation>
    <scope>NUCLEOTIDE SEQUENCE</scope>
    <source>
        <strain evidence="3">ARSEF 373</strain>
    </source>
</reference>
<evidence type="ECO:0000256" key="2">
    <source>
        <dbReference type="SAM" id="MobiDB-lite"/>
    </source>
</evidence>
<dbReference type="Gene3D" id="1.20.5.190">
    <property type="match status" value="2"/>
</dbReference>
<feature type="coiled-coil region" evidence="1">
    <location>
        <begin position="39"/>
        <end position="80"/>
    </location>
</feature>
<dbReference type="EMBL" id="DAKRPA010000005">
    <property type="protein sequence ID" value="DBA04836.1"/>
    <property type="molecule type" value="Genomic_DNA"/>
</dbReference>
<evidence type="ECO:0000313" key="3">
    <source>
        <dbReference type="EMBL" id="DBA04836.1"/>
    </source>
</evidence>
<sequence>MERVEATRGALNVKHHTFQAGISSKFTKRHVANFEDTTIMAASAAKQRAERKLERQADAIDKQQKKIEHEIKKIETITQRLHLQQQREAKRLRNRLNYAASRIQTVFRLHQQRVHCYRQVATVEIQRRWRGLLGRRVFQKFFEQRQHAIMQLAAEVITSCVRRQAARCRRARHSAARQLAALVIQRATRCFIARRILYKCLCHRALIERQYQAATVIQAHARGMMTRLVYLDVLYLICRIQASIRGFLVRQRLRWCLHMNGICKFQALYRGHRTRQQLPALLPPLQSPVDDLWVQPGARTRDQSQSLVQQQPITRRTRPRSGHPLQPLHEQHTTKRKATKAAASPAPSPAPVKRNYWLPSGANIANRLPALSRNPAVTMVTIEATAYDMFDDDALNTHASRAPKRRHQKSRPPRLLPVGAETTNASAKLVAMTTPEFRQAQMTLEDKQRREEELKLKLIVRKFQEKKRVEQELRMKRDLELETIERKLLEKEEKLMRLHAKLHHRRQSEIKAKKHTLDNEREERERFIMAREERLMRLHIKALVRAAATEKKNKHMAECQASDNTKHVLSHGGGSGDALKRSEKRKREVRGESERGQPASDEDDLSFLDIDFKIPASMRSHGLRKSHAPAKPSKHKATSKPQPARVRPPHNQEESHEYVAVPPEIAELQPELDYGFEFDDFVEETELRRLIC</sequence>
<dbReference type="InterPro" id="IPR000048">
    <property type="entry name" value="IQ_motif_EF-hand-BS"/>
</dbReference>
<reference evidence="3" key="1">
    <citation type="submission" date="2022-11" db="EMBL/GenBank/DDBJ databases">
        <authorList>
            <person name="Morgan W.R."/>
            <person name="Tartar A."/>
        </authorList>
    </citation>
    <scope>NUCLEOTIDE SEQUENCE</scope>
    <source>
        <strain evidence="3">ARSEF 373</strain>
    </source>
</reference>
<keyword evidence="4" id="KW-1185">Reference proteome</keyword>